<dbReference type="PANTHER" id="PTHR46847">
    <property type="entry name" value="D-ALLOSE-BINDING PERIPLASMIC PROTEIN-RELATED"/>
    <property type="match status" value="1"/>
</dbReference>
<feature type="signal peptide" evidence="4">
    <location>
        <begin position="1"/>
        <end position="28"/>
    </location>
</feature>
<reference evidence="9" key="4">
    <citation type="submission" date="2017-02" db="EMBL/GenBank/DDBJ databases">
        <authorList>
            <person name="Varghese N."/>
            <person name="Submissions S."/>
        </authorList>
    </citation>
    <scope>NUCLEOTIDE SEQUENCE [LARGE SCALE GENOMIC DNA]</scope>
    <source>
        <strain evidence="9">VKM Ac-2052</strain>
    </source>
</reference>
<evidence type="ECO:0000313" key="8">
    <source>
        <dbReference type="Proteomes" id="UP000032503"/>
    </source>
</evidence>
<evidence type="ECO:0000256" key="1">
    <source>
        <dbReference type="ARBA" id="ARBA00004196"/>
    </source>
</evidence>
<evidence type="ECO:0000256" key="4">
    <source>
        <dbReference type="SAM" id="SignalP"/>
    </source>
</evidence>
<dbReference type="Gene3D" id="3.40.50.2300">
    <property type="match status" value="2"/>
</dbReference>
<name>A0A1T4Y4C6_9MICO</name>
<feature type="domain" description="Periplasmic binding protein" evidence="5">
    <location>
        <begin position="54"/>
        <end position="295"/>
    </location>
</feature>
<reference evidence="6 8" key="1">
    <citation type="journal article" date="2001" name="Int. J. Syst. Evol. Microbiol.">
        <title>Agreia bicolorata gen. nov., sp. nov., to accommodate actinobacteria isolated from narrow reed grass infected by the nematode Heteroanguina graminophila.</title>
        <authorList>
            <person name="Evtushenko L.I."/>
            <person name="Dorofeeva L.V."/>
            <person name="Dobrovolskaya T.G."/>
            <person name="Streshinskaya G.M."/>
            <person name="Subbotin S.A."/>
            <person name="Tiedje J.M."/>
        </authorList>
    </citation>
    <scope>NUCLEOTIDE SEQUENCE [LARGE SCALE GENOMIC DNA]</scope>
    <source>
        <strain evidence="6 8">VKM Ac-1804</strain>
    </source>
</reference>
<protein>
    <submittedName>
        <fullName evidence="7">Ribose transport system substrate-binding protein</fullName>
    </submittedName>
</protein>
<dbReference type="PROSITE" id="PS51257">
    <property type="entry name" value="PROKAR_LIPOPROTEIN"/>
    <property type="match status" value="1"/>
</dbReference>
<dbReference type="EMBL" id="JYFC01000003">
    <property type="protein sequence ID" value="KJC64578.1"/>
    <property type="molecule type" value="Genomic_DNA"/>
</dbReference>
<accession>A0A1T4Y4C6</accession>
<evidence type="ECO:0000313" key="9">
    <source>
        <dbReference type="Proteomes" id="UP000189735"/>
    </source>
</evidence>
<keyword evidence="8" id="KW-1185">Reference proteome</keyword>
<evidence type="ECO:0000313" key="7">
    <source>
        <dbReference type="EMBL" id="SKA96368.1"/>
    </source>
</evidence>
<dbReference type="GO" id="GO:0030313">
    <property type="term" value="C:cell envelope"/>
    <property type="evidence" value="ECO:0007669"/>
    <property type="project" value="UniProtKB-SubCell"/>
</dbReference>
<dbReference type="CDD" id="cd01536">
    <property type="entry name" value="PBP1_ABC_sugar_binding-like"/>
    <property type="match status" value="1"/>
</dbReference>
<dbReference type="InterPro" id="IPR028082">
    <property type="entry name" value="Peripla_BP_I"/>
</dbReference>
<keyword evidence="3 4" id="KW-0732">Signal</keyword>
<dbReference type="RefSeq" id="WP_044441099.1">
    <property type="nucleotide sequence ID" value="NZ_FUYG01000005.1"/>
</dbReference>
<comment type="similarity">
    <text evidence="2">Belongs to the bacterial solute-binding protein 2 family.</text>
</comment>
<evidence type="ECO:0000259" key="5">
    <source>
        <dbReference type="Pfam" id="PF13407"/>
    </source>
</evidence>
<dbReference type="Pfam" id="PF13407">
    <property type="entry name" value="Peripla_BP_4"/>
    <property type="match status" value="1"/>
</dbReference>
<dbReference type="SUPFAM" id="SSF53822">
    <property type="entry name" value="Periplasmic binding protein-like I"/>
    <property type="match status" value="1"/>
</dbReference>
<dbReference type="GO" id="GO:0030246">
    <property type="term" value="F:carbohydrate binding"/>
    <property type="evidence" value="ECO:0007669"/>
    <property type="project" value="UniProtKB-ARBA"/>
</dbReference>
<comment type="subcellular location">
    <subcellularLocation>
        <location evidence="1">Cell envelope</location>
    </subcellularLocation>
</comment>
<dbReference type="PANTHER" id="PTHR46847:SF1">
    <property type="entry name" value="D-ALLOSE-BINDING PERIPLASMIC PROTEIN-RELATED"/>
    <property type="match status" value="1"/>
</dbReference>
<evidence type="ECO:0000313" key="6">
    <source>
        <dbReference type="EMBL" id="KJC64578.1"/>
    </source>
</evidence>
<dbReference type="EMBL" id="FUYG01000005">
    <property type="protein sequence ID" value="SKA96368.1"/>
    <property type="molecule type" value="Genomic_DNA"/>
</dbReference>
<sequence>MRRKFITLTAAAVAAALMLAGCSGSSGGGTGGDGDKAFKVIAFTSGNQTPIGAWWVKAVTAKADELGWDLTMIQGDFDFQKMNPAVESAIGQGADVILDGYTDVSSIGSIVTAAKDAGIPIFAVDSGTEANDAFALNITANQQGIVDETLGALDDQLGGLKGKTIMVIGHDPHAGIRMRAGLAADDLAAAGATLAGGAIQKVTSPATGRTEALALVSDFLTANPGGLDGVWVGWDDAALGAAQAVTEAGADAKVTGVDATSEAIGGIEAGGAFLATVEQPWPSILDSVMTAVQAYQKDGTLPSSNFEAVDTTLVDKANAATITPSDKLK</sequence>
<evidence type="ECO:0000256" key="2">
    <source>
        <dbReference type="ARBA" id="ARBA00007639"/>
    </source>
</evidence>
<dbReference type="AlphaFoldDB" id="A0A1T4Y4C6"/>
<dbReference type="InterPro" id="IPR025997">
    <property type="entry name" value="SBP_2_dom"/>
</dbReference>
<feature type="chain" id="PRO_5039618479" evidence="4">
    <location>
        <begin position="29"/>
        <end position="329"/>
    </location>
</feature>
<organism evidence="7 9">
    <name type="scientific">Agreia bicolorata</name>
    <dbReference type="NCBI Taxonomy" id="110935"/>
    <lineage>
        <taxon>Bacteria</taxon>
        <taxon>Bacillati</taxon>
        <taxon>Actinomycetota</taxon>
        <taxon>Actinomycetes</taxon>
        <taxon>Micrococcales</taxon>
        <taxon>Microbacteriaceae</taxon>
        <taxon>Agreia</taxon>
    </lineage>
</organism>
<gene>
    <name evidence="7" type="ORF">SAMN06295879_2219</name>
    <name evidence="6" type="ORF">TZ00_09470</name>
</gene>
<reference evidence="7" key="3">
    <citation type="submission" date="2017-02" db="EMBL/GenBank/DDBJ databases">
        <authorList>
            <person name="Peterson S.W."/>
        </authorList>
    </citation>
    <scope>NUCLEOTIDE SEQUENCE [LARGE SCALE GENOMIC DNA]</scope>
    <source>
        <strain evidence="7">VKM Ac-2052</strain>
    </source>
</reference>
<dbReference type="Proteomes" id="UP000189735">
    <property type="component" value="Unassembled WGS sequence"/>
</dbReference>
<dbReference type="Proteomes" id="UP000032503">
    <property type="component" value="Unassembled WGS sequence"/>
</dbReference>
<evidence type="ECO:0000256" key="3">
    <source>
        <dbReference type="ARBA" id="ARBA00022729"/>
    </source>
</evidence>
<reference evidence="6" key="2">
    <citation type="submission" date="2015-02" db="EMBL/GenBank/DDBJ databases">
        <authorList>
            <person name="Vasilyev I.Y."/>
            <person name="Siniagina M.N."/>
            <person name="Malanin S.Y."/>
            <person name="Boulygina E.A."/>
            <person name="Grygoryeva T.V."/>
            <person name="Yarullina D.R."/>
            <person name="Ilinskaya O.N."/>
        </authorList>
    </citation>
    <scope>NUCLEOTIDE SEQUENCE</scope>
    <source>
        <strain evidence="6">VKM Ac-1804</strain>
    </source>
</reference>
<proteinExistence type="inferred from homology"/>